<evidence type="ECO:0000256" key="2">
    <source>
        <dbReference type="ARBA" id="ARBA00022729"/>
    </source>
</evidence>
<comment type="caution">
    <text evidence="5">The sequence shown here is derived from an EMBL/GenBank/DDBJ whole genome shotgun (WGS) entry which is preliminary data.</text>
</comment>
<proteinExistence type="inferred from homology"/>
<dbReference type="PROSITE" id="PS51257">
    <property type="entry name" value="PROKAR_LIPOPROTEIN"/>
    <property type="match status" value="1"/>
</dbReference>
<dbReference type="AlphaFoldDB" id="A0A4R6BSC3"/>
<keyword evidence="2 4" id="KW-0732">Signal</keyword>
<dbReference type="InterPro" id="IPR006128">
    <property type="entry name" value="Lipoprotein_PsaA-like"/>
</dbReference>
<protein>
    <submittedName>
        <fullName evidence="5">ABC transporter substrate-binding protein</fullName>
    </submittedName>
</protein>
<dbReference type="PRINTS" id="PR00690">
    <property type="entry name" value="ADHESNFAMILY"/>
</dbReference>
<keyword evidence="6" id="KW-1185">Reference proteome</keyword>
<dbReference type="OrthoDB" id="9810636at2"/>
<dbReference type="SUPFAM" id="SSF53807">
    <property type="entry name" value="Helical backbone' metal receptor"/>
    <property type="match status" value="1"/>
</dbReference>
<name>A0A4R6BSC3_9STAP</name>
<dbReference type="Proteomes" id="UP000294802">
    <property type="component" value="Unassembled WGS sequence"/>
</dbReference>
<dbReference type="GO" id="GO:0046872">
    <property type="term" value="F:metal ion binding"/>
    <property type="evidence" value="ECO:0007669"/>
    <property type="project" value="InterPro"/>
</dbReference>
<dbReference type="RefSeq" id="WP_133444560.1">
    <property type="nucleotide sequence ID" value="NZ_SCWB01000021.1"/>
</dbReference>
<gene>
    <name evidence="5" type="ORF">ERX29_10150</name>
</gene>
<evidence type="ECO:0000256" key="1">
    <source>
        <dbReference type="ARBA" id="ARBA00022448"/>
    </source>
</evidence>
<dbReference type="GO" id="GO:0007155">
    <property type="term" value="P:cell adhesion"/>
    <property type="evidence" value="ECO:0007669"/>
    <property type="project" value="InterPro"/>
</dbReference>
<feature type="chain" id="PRO_5039633645" evidence="4">
    <location>
        <begin position="20"/>
        <end position="307"/>
    </location>
</feature>
<dbReference type="EMBL" id="SCWB01000021">
    <property type="protein sequence ID" value="TDM05262.1"/>
    <property type="molecule type" value="Genomic_DNA"/>
</dbReference>
<comment type="similarity">
    <text evidence="3">Belongs to the bacterial solute-binding protein 9 family.</text>
</comment>
<dbReference type="InterPro" id="IPR050492">
    <property type="entry name" value="Bact_metal-bind_prot9"/>
</dbReference>
<accession>A0A4R6BSC3</accession>
<organism evidence="5 6">
    <name type="scientific">Macrococcus lamae</name>
    <dbReference type="NCBI Taxonomy" id="198484"/>
    <lineage>
        <taxon>Bacteria</taxon>
        <taxon>Bacillati</taxon>
        <taxon>Bacillota</taxon>
        <taxon>Bacilli</taxon>
        <taxon>Bacillales</taxon>
        <taxon>Staphylococcaceae</taxon>
        <taxon>Macrococcus</taxon>
    </lineage>
</organism>
<dbReference type="PANTHER" id="PTHR42953">
    <property type="entry name" value="HIGH-AFFINITY ZINC UPTAKE SYSTEM PROTEIN ZNUA-RELATED"/>
    <property type="match status" value="1"/>
</dbReference>
<keyword evidence="1 3" id="KW-0813">Transport</keyword>
<dbReference type="PRINTS" id="PR00691">
    <property type="entry name" value="ADHESINB"/>
</dbReference>
<evidence type="ECO:0000256" key="3">
    <source>
        <dbReference type="RuleBase" id="RU003512"/>
    </source>
</evidence>
<sequence length="307" mass="35108">MKRLIVLLFILILTLAGCADKNSRTDDKLHVYTTVFPFKSFIEQIGGTHVNVTSIYPSGADIHTYEPTQKDTMAVANADLFIYSSDELDPVAAKIAKVIKDDNKMLTLASHMKNSSLLEHHHEHSEEHEHENENETALNPHVWLDPVLNESFAIQIKNELIAKDPVNRKDYERNFQSLVSDIKDIDQQMMNITKNPKRDTVYISHESLGYLANRYHFKEVGVSGMNNNEPSQNEIVNMIKDIKSSKTPYIIYEQNISSKITDIIKEDTFVKPLKFHNMSVLTKDDNGATYQTLMKENIKTLDRALND</sequence>
<evidence type="ECO:0000256" key="4">
    <source>
        <dbReference type="SAM" id="SignalP"/>
    </source>
</evidence>
<evidence type="ECO:0000313" key="5">
    <source>
        <dbReference type="EMBL" id="TDM05262.1"/>
    </source>
</evidence>
<dbReference type="Pfam" id="PF01297">
    <property type="entry name" value="ZnuA"/>
    <property type="match status" value="1"/>
</dbReference>
<feature type="signal peptide" evidence="4">
    <location>
        <begin position="1"/>
        <end position="19"/>
    </location>
</feature>
<dbReference type="Gene3D" id="3.40.50.1980">
    <property type="entry name" value="Nitrogenase molybdenum iron protein domain"/>
    <property type="match status" value="2"/>
</dbReference>
<dbReference type="InterPro" id="IPR006127">
    <property type="entry name" value="ZnuA-like"/>
</dbReference>
<dbReference type="GO" id="GO:0030001">
    <property type="term" value="P:metal ion transport"/>
    <property type="evidence" value="ECO:0007669"/>
    <property type="project" value="InterPro"/>
</dbReference>
<evidence type="ECO:0000313" key="6">
    <source>
        <dbReference type="Proteomes" id="UP000294802"/>
    </source>
</evidence>
<reference evidence="5 6" key="1">
    <citation type="submission" date="2019-01" db="EMBL/GenBank/DDBJ databases">
        <title>Draft genome sequences of the type strains of six Macrococcus species.</title>
        <authorList>
            <person name="Mazhar S."/>
            <person name="Altermann E."/>
            <person name="Hill C."/>
            <person name="Mcauliffe O."/>
        </authorList>
    </citation>
    <scope>NUCLEOTIDE SEQUENCE [LARGE SCALE GENOMIC DNA]</scope>
    <source>
        <strain evidence="5 6">CCM4815</strain>
    </source>
</reference>
<dbReference type="PANTHER" id="PTHR42953:SF8">
    <property type="entry name" value="ZINT DOMAIN-CONTAINING PROTEIN"/>
    <property type="match status" value="1"/>
</dbReference>
<dbReference type="InterPro" id="IPR006129">
    <property type="entry name" value="AdhesinB"/>
</dbReference>